<evidence type="ECO:0000313" key="5">
    <source>
        <dbReference type="Proteomes" id="UP001341840"/>
    </source>
</evidence>
<dbReference type="PANTHER" id="PTHR36143">
    <property type="entry name" value="OS08G0177500 PROTEIN"/>
    <property type="match status" value="1"/>
</dbReference>
<feature type="compositionally biased region" description="Basic residues" evidence="2">
    <location>
        <begin position="302"/>
        <end position="314"/>
    </location>
</feature>
<feature type="coiled-coil region" evidence="1">
    <location>
        <begin position="63"/>
        <end position="170"/>
    </location>
</feature>
<evidence type="ECO:0008006" key="6">
    <source>
        <dbReference type="Google" id="ProtNLM"/>
    </source>
</evidence>
<name>A0ABU6QCQ0_9FABA</name>
<keyword evidence="1" id="KW-0175">Coiled coil</keyword>
<dbReference type="Proteomes" id="UP001341840">
    <property type="component" value="Unassembled WGS sequence"/>
</dbReference>
<keyword evidence="3" id="KW-0812">Transmembrane</keyword>
<feature type="region of interest" description="Disordered" evidence="2">
    <location>
        <begin position="381"/>
        <end position="496"/>
    </location>
</feature>
<feature type="transmembrane region" description="Helical" evidence="3">
    <location>
        <begin position="25"/>
        <end position="43"/>
    </location>
</feature>
<dbReference type="EMBL" id="JASCZI010000170">
    <property type="protein sequence ID" value="MED6109643.1"/>
    <property type="molecule type" value="Genomic_DNA"/>
</dbReference>
<feature type="compositionally biased region" description="Polar residues" evidence="2">
    <location>
        <begin position="381"/>
        <end position="397"/>
    </location>
</feature>
<dbReference type="PANTHER" id="PTHR36143:SF4">
    <property type="entry name" value="OS08G0177500 PROTEIN"/>
    <property type="match status" value="1"/>
</dbReference>
<keyword evidence="3" id="KW-1133">Transmembrane helix</keyword>
<gene>
    <name evidence="4" type="ORF">PIB30_035532</name>
</gene>
<feature type="compositionally biased region" description="Basic and acidic residues" evidence="2">
    <location>
        <begin position="285"/>
        <end position="294"/>
    </location>
</feature>
<feature type="compositionally biased region" description="Basic and acidic residues" evidence="2">
    <location>
        <begin position="399"/>
        <end position="417"/>
    </location>
</feature>
<feature type="compositionally biased region" description="Basic and acidic residues" evidence="2">
    <location>
        <begin position="430"/>
        <end position="443"/>
    </location>
</feature>
<organism evidence="4 5">
    <name type="scientific">Stylosanthes scabra</name>
    <dbReference type="NCBI Taxonomy" id="79078"/>
    <lineage>
        <taxon>Eukaryota</taxon>
        <taxon>Viridiplantae</taxon>
        <taxon>Streptophyta</taxon>
        <taxon>Embryophyta</taxon>
        <taxon>Tracheophyta</taxon>
        <taxon>Spermatophyta</taxon>
        <taxon>Magnoliopsida</taxon>
        <taxon>eudicotyledons</taxon>
        <taxon>Gunneridae</taxon>
        <taxon>Pentapetalae</taxon>
        <taxon>rosids</taxon>
        <taxon>fabids</taxon>
        <taxon>Fabales</taxon>
        <taxon>Fabaceae</taxon>
        <taxon>Papilionoideae</taxon>
        <taxon>50 kb inversion clade</taxon>
        <taxon>dalbergioids sensu lato</taxon>
        <taxon>Dalbergieae</taxon>
        <taxon>Pterocarpus clade</taxon>
        <taxon>Stylosanthes</taxon>
    </lineage>
</organism>
<evidence type="ECO:0000256" key="3">
    <source>
        <dbReference type="SAM" id="Phobius"/>
    </source>
</evidence>
<feature type="region of interest" description="Disordered" evidence="2">
    <location>
        <begin position="201"/>
        <end position="314"/>
    </location>
</feature>
<evidence type="ECO:0000313" key="4">
    <source>
        <dbReference type="EMBL" id="MED6109643.1"/>
    </source>
</evidence>
<reference evidence="4 5" key="1">
    <citation type="journal article" date="2023" name="Plants (Basel)">
        <title>Bridging the Gap: Combining Genomics and Transcriptomics Approaches to Understand Stylosanthes scabra, an Orphan Legume from the Brazilian Caatinga.</title>
        <authorList>
            <person name="Ferreira-Neto J.R.C."/>
            <person name="da Silva M.D."/>
            <person name="Binneck E."/>
            <person name="de Melo N.F."/>
            <person name="da Silva R.H."/>
            <person name="de Melo A.L.T.M."/>
            <person name="Pandolfi V."/>
            <person name="Bustamante F.O."/>
            <person name="Brasileiro-Vidal A.C."/>
            <person name="Benko-Iseppon A.M."/>
        </authorList>
    </citation>
    <scope>NUCLEOTIDE SEQUENCE [LARGE SCALE GENOMIC DNA]</scope>
    <source>
        <tissue evidence="4">Leaves</tissue>
    </source>
</reference>
<feature type="compositionally biased region" description="Basic and acidic residues" evidence="2">
    <location>
        <begin position="201"/>
        <end position="239"/>
    </location>
</feature>
<proteinExistence type="predicted"/>
<sequence>MAYNKGLHGNIGGGGGGGGHRGRSYALMLIIAFGAALLGVMVLHKLRERRIYNLIVKDKDHQLLSLQLLLQKERDRNKELSNKNEEMKGKLYALRIQKMEIDRRVLEMQSTMDSLRDEQKLMESAFEEKQNELRTMQEKRIELGGGTSQVTALREDLKQKEEEIEDLKRRLEIPVKTLKDPAIIAKTVIGNGTVEAQDQIGKEEHSHSLNAAKNEDGDVKTEVKDEIQNDERAGEKTEDPQDDNGSGATAKGFEAEVVDSGEKKAIREEQAGQIESNVNANAEDGDSKVRELADSARAGAGTKKKHGHVSRMKGKRLKAIMKTKSNGISASQAEVNKGNRKAKIEVEGELKENAVKEEKEQVNLLKPEKHELTKDVRNMIVNDTNHQVTNSSSTDIDINTEKGVDEDRQTEKNKDSVFQKNWSRRHINKATKDRAQSKSKMSDEEQEAIEVSDVQNSSDDEEEDNGEFFRDSLTDVEDDKEEYKEEIDESEFQPDL</sequence>
<feature type="compositionally biased region" description="Basic and acidic residues" evidence="2">
    <location>
        <begin position="260"/>
        <end position="270"/>
    </location>
</feature>
<evidence type="ECO:0000256" key="2">
    <source>
        <dbReference type="SAM" id="MobiDB-lite"/>
    </source>
</evidence>
<protein>
    <recommendedName>
        <fullName evidence="6">Micronuclear linker histone polyprotein-like protein</fullName>
    </recommendedName>
</protein>
<keyword evidence="3" id="KW-0472">Membrane</keyword>
<evidence type="ECO:0000256" key="1">
    <source>
        <dbReference type="SAM" id="Coils"/>
    </source>
</evidence>
<feature type="compositionally biased region" description="Acidic residues" evidence="2">
    <location>
        <begin position="474"/>
        <end position="496"/>
    </location>
</feature>
<accession>A0ABU6QCQ0</accession>
<keyword evidence="5" id="KW-1185">Reference proteome</keyword>
<comment type="caution">
    <text evidence="4">The sequence shown here is derived from an EMBL/GenBank/DDBJ whole genome shotgun (WGS) entry which is preliminary data.</text>
</comment>